<sequence length="340" mass="36751">MNTREKPGTAPRPHYLLALAARERWSRYEIAFWLALIAVYFLFPDNLMLAAQILITGLFAVSLDLILGYAGIVTLGHAAFFGLGAYTAGLLTTVGYTEPVLGLLAAGAVAGIFGYLTSYLVLRGRDLSRLMITLGLGLLLHELANEATNLTGGVDGLQGMVAGRVLGLFDFDLYGKTAYLYVLAVCFLLFAVVRALMTAPYGLSLRSIRENPQRAVAIGIPIRARLTNIYTFAAVIAGISGALLTQTTQFVALDVFSFERSADLLIILLVGGTATLYGGFVGAAVFLLAQNWLSTLNAQYWLFWLGILLIVTTRYMRGGVLGGLKSLLQRVSRRRQGVQA</sequence>
<dbReference type="PANTHER" id="PTHR30482">
    <property type="entry name" value="HIGH-AFFINITY BRANCHED-CHAIN AMINO ACID TRANSPORT SYSTEM PERMEASE"/>
    <property type="match status" value="1"/>
</dbReference>
<keyword evidence="5 6" id="KW-0472">Membrane</keyword>
<feature type="transmembrane region" description="Helical" evidence="6">
    <location>
        <begin position="103"/>
        <end position="122"/>
    </location>
</feature>
<evidence type="ECO:0000256" key="6">
    <source>
        <dbReference type="SAM" id="Phobius"/>
    </source>
</evidence>
<dbReference type="AlphaFoldDB" id="A0A1J5RIA7"/>
<feature type="transmembrane region" description="Helical" evidence="6">
    <location>
        <begin position="229"/>
        <end position="252"/>
    </location>
</feature>
<dbReference type="GO" id="GO:0015658">
    <property type="term" value="F:branched-chain amino acid transmembrane transporter activity"/>
    <property type="evidence" value="ECO:0007669"/>
    <property type="project" value="InterPro"/>
</dbReference>
<evidence type="ECO:0000256" key="5">
    <source>
        <dbReference type="ARBA" id="ARBA00023136"/>
    </source>
</evidence>
<proteinExistence type="predicted"/>
<keyword evidence="2" id="KW-1003">Cell membrane</keyword>
<keyword evidence="4 6" id="KW-1133">Transmembrane helix</keyword>
<feature type="transmembrane region" description="Helical" evidence="6">
    <location>
        <begin position="301"/>
        <end position="324"/>
    </location>
</feature>
<protein>
    <submittedName>
        <fullName evidence="7">Leucine/isoleucine/valine transporter permease subunit</fullName>
    </submittedName>
</protein>
<dbReference type="PANTHER" id="PTHR30482:SF17">
    <property type="entry name" value="ABC TRANSPORTER ATP-BINDING PROTEIN"/>
    <property type="match status" value="1"/>
</dbReference>
<evidence type="ECO:0000256" key="2">
    <source>
        <dbReference type="ARBA" id="ARBA00022475"/>
    </source>
</evidence>
<keyword evidence="3 6" id="KW-0812">Transmembrane</keyword>
<gene>
    <name evidence="7" type="ORF">GALL_287560</name>
</gene>
<accession>A0A1J5RIA7</accession>
<dbReference type="Pfam" id="PF02653">
    <property type="entry name" value="BPD_transp_2"/>
    <property type="match status" value="1"/>
</dbReference>
<evidence type="ECO:0000256" key="3">
    <source>
        <dbReference type="ARBA" id="ARBA00022692"/>
    </source>
</evidence>
<dbReference type="EMBL" id="MLJW01000334">
    <property type="protein sequence ID" value="OIQ89315.1"/>
    <property type="molecule type" value="Genomic_DNA"/>
</dbReference>
<dbReference type="InterPro" id="IPR043428">
    <property type="entry name" value="LivM-like"/>
</dbReference>
<feature type="transmembrane region" description="Helical" evidence="6">
    <location>
        <begin position="264"/>
        <end position="289"/>
    </location>
</feature>
<name>A0A1J5RIA7_9ZZZZ</name>
<dbReference type="CDD" id="cd06581">
    <property type="entry name" value="TM_PBP1_LivM_like"/>
    <property type="match status" value="1"/>
</dbReference>
<feature type="transmembrane region" description="Helical" evidence="6">
    <location>
        <begin position="178"/>
        <end position="197"/>
    </location>
</feature>
<dbReference type="InterPro" id="IPR001851">
    <property type="entry name" value="ABC_transp_permease"/>
</dbReference>
<reference evidence="7" key="1">
    <citation type="submission" date="2016-10" db="EMBL/GenBank/DDBJ databases">
        <title>Sequence of Gallionella enrichment culture.</title>
        <authorList>
            <person name="Poehlein A."/>
            <person name="Muehling M."/>
            <person name="Daniel R."/>
        </authorList>
    </citation>
    <scope>NUCLEOTIDE SEQUENCE</scope>
</reference>
<evidence type="ECO:0000313" key="7">
    <source>
        <dbReference type="EMBL" id="OIQ89315.1"/>
    </source>
</evidence>
<organism evidence="7">
    <name type="scientific">mine drainage metagenome</name>
    <dbReference type="NCBI Taxonomy" id="410659"/>
    <lineage>
        <taxon>unclassified sequences</taxon>
        <taxon>metagenomes</taxon>
        <taxon>ecological metagenomes</taxon>
    </lineage>
</organism>
<comment type="caution">
    <text evidence="7">The sequence shown here is derived from an EMBL/GenBank/DDBJ whole genome shotgun (WGS) entry which is preliminary data.</text>
</comment>
<evidence type="ECO:0000256" key="4">
    <source>
        <dbReference type="ARBA" id="ARBA00022989"/>
    </source>
</evidence>
<evidence type="ECO:0000256" key="1">
    <source>
        <dbReference type="ARBA" id="ARBA00004651"/>
    </source>
</evidence>
<comment type="subcellular location">
    <subcellularLocation>
        <location evidence="1">Cell membrane</location>
        <topology evidence="1">Multi-pass membrane protein</topology>
    </subcellularLocation>
</comment>
<dbReference type="GO" id="GO:0005886">
    <property type="term" value="C:plasma membrane"/>
    <property type="evidence" value="ECO:0007669"/>
    <property type="project" value="UniProtKB-SubCell"/>
</dbReference>